<evidence type="ECO:0000313" key="3">
    <source>
        <dbReference type="EMBL" id="RHL68725.1"/>
    </source>
</evidence>
<evidence type="ECO:0000259" key="1">
    <source>
        <dbReference type="Pfam" id="PF04326"/>
    </source>
</evidence>
<evidence type="ECO:0000313" key="2">
    <source>
        <dbReference type="EMBL" id="RHD09767.1"/>
    </source>
</evidence>
<accession>A0A414DGF1</accession>
<dbReference type="InterPro" id="IPR036388">
    <property type="entry name" value="WH-like_DNA-bd_sf"/>
</dbReference>
<feature type="domain" description="Schlafen AlbA-2" evidence="1">
    <location>
        <begin position="6"/>
        <end position="112"/>
    </location>
</feature>
<dbReference type="Proteomes" id="UP000284794">
    <property type="component" value="Unassembled WGS sequence"/>
</dbReference>
<evidence type="ECO:0000313" key="4">
    <source>
        <dbReference type="Proteomes" id="UP000284794"/>
    </source>
</evidence>
<comment type="caution">
    <text evidence="2">The sequence shown here is derived from an EMBL/GenBank/DDBJ whole genome shotgun (WGS) entry which is preliminary data.</text>
</comment>
<dbReference type="Proteomes" id="UP000285201">
    <property type="component" value="Unassembled WGS sequence"/>
</dbReference>
<dbReference type="Pfam" id="PF04326">
    <property type="entry name" value="SLFN_AlbA_2"/>
    <property type="match status" value="1"/>
</dbReference>
<name>A0A414DGF1_9FIRM</name>
<dbReference type="Gene3D" id="3.30.565.60">
    <property type="match status" value="1"/>
</dbReference>
<dbReference type="Pfam" id="PF13412">
    <property type="entry name" value="HTH_24"/>
    <property type="match status" value="1"/>
</dbReference>
<dbReference type="EMBL" id="QROY01000005">
    <property type="protein sequence ID" value="RHL68725.1"/>
    <property type="molecule type" value="Genomic_DNA"/>
</dbReference>
<dbReference type="PANTHER" id="PTHR30595:SF6">
    <property type="entry name" value="SCHLAFEN ALBA-2 DOMAIN-CONTAINING PROTEIN"/>
    <property type="match status" value="1"/>
</dbReference>
<evidence type="ECO:0000313" key="5">
    <source>
        <dbReference type="Proteomes" id="UP000285201"/>
    </source>
</evidence>
<dbReference type="Pfam" id="PF13749">
    <property type="entry name" value="HATPase_c_4"/>
    <property type="match status" value="1"/>
</dbReference>
<sequence length="458" mass="52580">MNLGIETETLEFKKSTGELKEAMNSISAILNKHQQGEIYFGVKPDGTVIGQVVTEESLREVSQKIKNSIEPKIYPEVKKVVMDGRNCIYVKFEGSQTPYFAFGVAKIRVADEDLTMSPQELADYIRKGDKEENRWENLVSNKFVDDVDEELLKKYTNQAHDVGRIAIEYTDKRTVLNQLELSEGNNLINAGKVLFADDLIQDIQMAIFATNERLTFNDIQRHHGPVLKLVDIAENYIKSNIHWRVEFTGTLQRTEIPEIPVDAIREALLNSFCHKDYATGQSNEVAIYKNRIEIYNPGSFPEGFEPQDFIDRPERPIRRNPKIARILYYSKDIESFGTGLKRIADACEKARVRYEFKKLKSGFVVCFYRSGKSEDESTDKIEKSTDKVRINTDKLNFSQKKVIEFILDNGKVTNKDVQQLLGVKDSRALKILKELVEKDVVVKQGKLKGSYYTIKKYE</sequence>
<dbReference type="InterPro" id="IPR036390">
    <property type="entry name" value="WH_DNA-bd_sf"/>
</dbReference>
<dbReference type="RefSeq" id="WP_118148361.1">
    <property type="nucleotide sequence ID" value="NZ_QRNK01000019.1"/>
</dbReference>
<dbReference type="EMBL" id="QSIS01000004">
    <property type="protein sequence ID" value="RHD09767.1"/>
    <property type="molecule type" value="Genomic_DNA"/>
</dbReference>
<dbReference type="InterPro" id="IPR038461">
    <property type="entry name" value="Schlafen_AlbA_2_dom_sf"/>
</dbReference>
<protein>
    <submittedName>
        <fullName evidence="2">Winged helix-turn-helix transcriptional regulator</fullName>
    </submittedName>
</protein>
<dbReference type="AlphaFoldDB" id="A0A414DGF1"/>
<dbReference type="InterPro" id="IPR038475">
    <property type="entry name" value="RecG_C_sf"/>
</dbReference>
<dbReference type="InterPro" id="IPR007421">
    <property type="entry name" value="Schlafen_AlbA_2_dom"/>
</dbReference>
<dbReference type="Gene3D" id="1.10.10.10">
    <property type="entry name" value="Winged helix-like DNA-binding domain superfamily/Winged helix DNA-binding domain"/>
    <property type="match status" value="1"/>
</dbReference>
<gene>
    <name evidence="3" type="ORF">DW007_07880</name>
    <name evidence="2" type="ORF">DW811_04445</name>
</gene>
<dbReference type="SUPFAM" id="SSF46785">
    <property type="entry name" value="Winged helix' DNA-binding domain"/>
    <property type="match status" value="1"/>
</dbReference>
<reference evidence="4 5" key="1">
    <citation type="submission" date="2018-08" db="EMBL/GenBank/DDBJ databases">
        <title>A genome reference for cultivated species of the human gut microbiota.</title>
        <authorList>
            <person name="Zou Y."/>
            <person name="Xue W."/>
            <person name="Luo G."/>
        </authorList>
    </citation>
    <scope>NUCLEOTIDE SEQUENCE [LARGE SCALE GENOMIC DNA]</scope>
    <source>
        <strain evidence="3 5">AF36-7BH</strain>
        <strain evidence="2 4">AM32-2AC</strain>
    </source>
</reference>
<dbReference type="Gene3D" id="3.30.950.30">
    <property type="entry name" value="Schlafen, AAA domain"/>
    <property type="match status" value="1"/>
</dbReference>
<dbReference type="PANTHER" id="PTHR30595">
    <property type="entry name" value="GLPR-RELATED TRANSCRIPTIONAL REPRESSOR"/>
    <property type="match status" value="1"/>
</dbReference>
<proteinExistence type="predicted"/>
<organism evidence="2 4">
    <name type="scientific">Lachnospira eligens</name>
    <dbReference type="NCBI Taxonomy" id="39485"/>
    <lineage>
        <taxon>Bacteria</taxon>
        <taxon>Bacillati</taxon>
        <taxon>Bacillota</taxon>
        <taxon>Clostridia</taxon>
        <taxon>Lachnospirales</taxon>
        <taxon>Lachnospiraceae</taxon>
        <taxon>Lachnospira</taxon>
    </lineage>
</organism>